<feature type="compositionally biased region" description="Basic and acidic residues" evidence="19">
    <location>
        <begin position="2568"/>
        <end position="2592"/>
    </location>
</feature>
<reference evidence="21 22" key="1">
    <citation type="submission" date="2016-02" db="EMBL/GenBank/DDBJ databases">
        <title>Genome analysis of coral dinoflagellate symbionts highlights evolutionary adaptations to a symbiotic lifestyle.</title>
        <authorList>
            <person name="Aranda M."/>
            <person name="Li Y."/>
            <person name="Liew Y.J."/>
            <person name="Baumgarten S."/>
            <person name="Simakov O."/>
            <person name="Wilson M."/>
            <person name="Piel J."/>
            <person name="Ashoor H."/>
            <person name="Bougouffa S."/>
            <person name="Bajic V.B."/>
            <person name="Ryu T."/>
            <person name="Ravasi T."/>
            <person name="Bayer T."/>
            <person name="Micklem G."/>
            <person name="Kim H."/>
            <person name="Bhak J."/>
            <person name="Lajeunesse T.C."/>
            <person name="Voolstra C.R."/>
        </authorList>
    </citation>
    <scope>NUCLEOTIDE SEQUENCE [LARGE SCALE GENOMIC DNA]</scope>
    <source>
        <strain evidence="21 22">CCMP2467</strain>
    </source>
</reference>
<dbReference type="GO" id="GO:0004427">
    <property type="term" value="F:inorganic diphosphate phosphatase activity"/>
    <property type="evidence" value="ECO:0007669"/>
    <property type="project" value="UniProtKB-EC"/>
</dbReference>
<evidence type="ECO:0000256" key="5">
    <source>
        <dbReference type="ARBA" id="ARBA00022448"/>
    </source>
</evidence>
<dbReference type="EC" id="3.6.1.1" evidence="4"/>
<dbReference type="Pfam" id="PF02879">
    <property type="entry name" value="PGM_PMM_II"/>
    <property type="match status" value="1"/>
</dbReference>
<dbReference type="InterPro" id="IPR029044">
    <property type="entry name" value="Nucleotide-diphossugar_trans"/>
</dbReference>
<dbReference type="InterPro" id="IPR011990">
    <property type="entry name" value="TPR-like_helical_dom_sf"/>
</dbReference>
<keyword evidence="5" id="KW-0813">Transport</keyword>
<keyword evidence="10" id="KW-0479">Metal-binding</keyword>
<dbReference type="SUPFAM" id="SSF57802">
    <property type="entry name" value="Rubredoxin-like"/>
    <property type="match status" value="1"/>
</dbReference>
<evidence type="ECO:0000256" key="17">
    <source>
        <dbReference type="PROSITE-ProRule" id="PRU00706"/>
    </source>
</evidence>
<keyword evidence="9" id="KW-0548">Nucleotidyltransferase</keyword>
<dbReference type="InterPro" id="IPR024934">
    <property type="entry name" value="Rubredoxin-like_dom"/>
</dbReference>
<keyword evidence="16" id="KW-0802">TPR repeat</keyword>
<evidence type="ECO:0000256" key="4">
    <source>
        <dbReference type="ARBA" id="ARBA00012146"/>
    </source>
</evidence>
<dbReference type="InterPro" id="IPR002618">
    <property type="entry name" value="UDPGP_fam"/>
</dbReference>
<dbReference type="SUPFAM" id="SSF55957">
    <property type="entry name" value="Phosphoglucomutase, C-terminal domain"/>
    <property type="match status" value="1"/>
</dbReference>
<dbReference type="Pfam" id="PF00334">
    <property type="entry name" value="NDK"/>
    <property type="match status" value="1"/>
</dbReference>
<accession>A0A1Q9CMP5</accession>
<evidence type="ECO:0000313" key="21">
    <source>
        <dbReference type="EMBL" id="OLP84198.1"/>
    </source>
</evidence>
<dbReference type="PROSITE" id="PS00710">
    <property type="entry name" value="PGM_PMM"/>
    <property type="match status" value="1"/>
</dbReference>
<dbReference type="PANTHER" id="PTHR22573:SF2">
    <property type="entry name" value="PHOSPHOGLUCOMUTASE"/>
    <property type="match status" value="1"/>
</dbReference>
<comment type="similarity">
    <text evidence="3">Belongs to the phosphohexose mutase family.</text>
</comment>
<evidence type="ECO:0000256" key="1">
    <source>
        <dbReference type="ARBA" id="ARBA00001946"/>
    </source>
</evidence>
<dbReference type="Gene3D" id="3.90.80.10">
    <property type="entry name" value="Inorganic pyrophosphatase"/>
    <property type="match status" value="2"/>
</dbReference>
<dbReference type="PROSITE" id="PS00387">
    <property type="entry name" value="PPASE"/>
    <property type="match status" value="1"/>
</dbReference>
<comment type="similarity">
    <text evidence="17 18">Belongs to the NDK family.</text>
</comment>
<comment type="cofactor">
    <cofactor evidence="1">
        <name>Mg(2+)</name>
        <dbReference type="ChEBI" id="CHEBI:18420"/>
    </cofactor>
</comment>
<evidence type="ECO:0000256" key="16">
    <source>
        <dbReference type="PROSITE-ProRule" id="PRU00339"/>
    </source>
</evidence>
<dbReference type="Pfam" id="PF08323">
    <property type="entry name" value="Glyco_transf_5"/>
    <property type="match status" value="1"/>
</dbReference>
<dbReference type="InterPro" id="IPR036850">
    <property type="entry name" value="NDK-like_dom_sf"/>
</dbReference>
<evidence type="ECO:0000256" key="14">
    <source>
        <dbReference type="ARBA" id="ARBA00023004"/>
    </source>
</evidence>
<dbReference type="Pfam" id="PF01704">
    <property type="entry name" value="UDPGP"/>
    <property type="match status" value="2"/>
</dbReference>
<dbReference type="GO" id="GO:0016757">
    <property type="term" value="F:glycosyltransferase activity"/>
    <property type="evidence" value="ECO:0007669"/>
    <property type="project" value="UniProtKB-KW"/>
</dbReference>
<comment type="similarity">
    <text evidence="2">Belongs to the PPase family.</text>
</comment>
<dbReference type="PANTHER" id="PTHR22573">
    <property type="entry name" value="PHOSPHOHEXOMUTASE FAMILY MEMBER"/>
    <property type="match status" value="1"/>
</dbReference>
<dbReference type="Gene3D" id="3.40.120.10">
    <property type="entry name" value="Alpha-D-Glucose-1,6-Bisphosphate, subunit A, domain 3"/>
    <property type="match status" value="3"/>
</dbReference>
<dbReference type="GO" id="GO:0005829">
    <property type="term" value="C:cytosol"/>
    <property type="evidence" value="ECO:0007669"/>
    <property type="project" value="TreeGrafter"/>
</dbReference>
<dbReference type="SUPFAM" id="SSF53448">
    <property type="entry name" value="Nucleotide-diphospho-sugar transferases"/>
    <property type="match status" value="2"/>
</dbReference>
<evidence type="ECO:0000256" key="9">
    <source>
        <dbReference type="ARBA" id="ARBA00022695"/>
    </source>
</evidence>
<dbReference type="Proteomes" id="UP000186817">
    <property type="component" value="Unassembled WGS sequence"/>
</dbReference>
<dbReference type="PROSITE" id="PS50903">
    <property type="entry name" value="RUBREDOXIN_LIKE"/>
    <property type="match status" value="1"/>
</dbReference>
<evidence type="ECO:0000256" key="6">
    <source>
        <dbReference type="ARBA" id="ARBA00022553"/>
    </source>
</evidence>
<evidence type="ECO:0000313" key="22">
    <source>
        <dbReference type="Proteomes" id="UP000186817"/>
    </source>
</evidence>
<dbReference type="InterPro" id="IPR019734">
    <property type="entry name" value="TPR_rpt"/>
</dbReference>
<dbReference type="Pfam" id="PF24947">
    <property type="entry name" value="PGM1_C_vert_fung"/>
    <property type="match status" value="1"/>
</dbReference>
<dbReference type="PRINTS" id="PR01243">
    <property type="entry name" value="NUCDPKINASE"/>
</dbReference>
<keyword evidence="22" id="KW-1185">Reference proteome</keyword>
<dbReference type="SUPFAM" id="SSF50324">
    <property type="entry name" value="Inorganic pyrophosphatase"/>
    <property type="match status" value="2"/>
</dbReference>
<dbReference type="GO" id="GO:0006183">
    <property type="term" value="P:GTP biosynthetic process"/>
    <property type="evidence" value="ECO:0007669"/>
    <property type="project" value="InterPro"/>
</dbReference>
<dbReference type="InterPro" id="IPR034907">
    <property type="entry name" value="NDK-like_dom"/>
</dbReference>
<dbReference type="InterPro" id="IPR013534">
    <property type="entry name" value="Starch_synth_cat_dom"/>
</dbReference>
<dbReference type="InterPro" id="IPR005846">
    <property type="entry name" value="A-D-PHexomutase_a/b/a-III"/>
</dbReference>
<sequence length="3158" mass="349179">MSQPDDVAQDKGDGGDGPLEELAELQVKEEARLEKLFAEQRVEHGLDNETTLNTFFKLFDMWIQLYRLNKCMEVLPEIVPICRSRGGDFHVKGVQALAFTLWKKSQFNDAVKLFHEIEDLVGCSAALCENMGHTYSSMGNFDKASEYFTRALLCLDKEEEMGKKTGDRAGILLGLGLIEDRLGRFEQALSSVRQSQDLFRQRAGDKPSSLVAKAGMSIAKILLKLALQETDEMKRGEMEDEAIIREEENVALFEVTCGDDSPLTASALRGLGEAQKRRGRIPEAIASFARSYQIEAQKDAFDLLGVMEVHNHLFGAHMDLVKLGQPLNRASFRTYLPTVDLALERVHEMKQDANAGAYYKEKLGYRENCVGRPHGPTFQEQRCCSRPFTRRTWGIAARRSLVAADMALRRVGSGHSDLELGITDPQGVVPTSRHIGVGRAAEDDDSGEFDFGEYDAPMGVSVMEAEEEEKAELAPPEAEVFMTRETGRYDCQNCGYEYNPLFGEGNYGPGTKFEDLPSSWRCPQCQVSKDEFQAVIEEVAGFAENQDYGVGFNTWTSGQKGVIIWGLLAGGVAGEFAAFAEEYQRASQLLGKAVGLFKTEEDSKVQGLIQHCEELKVRSWKKSDTNWDDQAAKWPESWQACTTRSCKSVFDVEHSGKFLARTLVPIARSNMERLSVKRVPTSPIAGQKPGTSGLRKTVKVFQGKNYLENYVQSTFDALVSSGCKVQGGVMVLGGDGRYFNKYSLQVVLAMALANGVSEIWVGQDGLLSTPAMSAVIRTRKGGFVPFGGFVLTASHNPAGVDGDFGIKFNCENGEPAPPKITDKIYKVSQSISEYKTCTIPKVDFSKCGVTTIGGARVEVFNPVDDHVTLLKTVFDFEAIKKLVHRTDFTFFYDCMHGVQGPYAKRVFCDELGAKASCLMNATPKEDFGGKNSPQKGHADPNLSHSLELMAKLAVNKEGMRLAYDQFPAASFGAGADGDADRNIILGKNCFVSPGDSLAIILQHAQCIPFFRGGVKGCARSLPTTGAVDRVAKKYNIPCFVTPTGWKNFGNLMESGTKLPGKTYTPFICGEESYGTSSNHVREKDGMWAAMAWLQILASKNTDPTKPLVGVRDLCREHFKEFGRHYYWRYDFDGLDKDEADSTMKKIVQEGAKMVGKEVKEMRVQSVEDFVYTDPVDGSVTTGEGVVLKLSGDARVVVRLSGTGSSGKASMRVYLEKYESPQGQLDASALEITKPLLDATMMLTPLPKLLGSSFKEKMLAKKLPSQFITWWLGLFEELCQGKKGVVLEKNILPVSSLPDLSGLPLGDEALLSKTVVMRLNGGLGTTMGLDKAKSLLKVKENHTFMDLIVKQVMQIQEKQPLRFMLFNSFSTEADTKEFMKKYPTFHSKWEAVSLKQYMAPKVTESMAPAKYPKKPNCEWCPPGHGDIYAALLLSGTLDQLLKEGYKYMFVANCDNLGASVNMRLLGHLASSGAPMLMEVCVRGEEDKKGGHLARTTDGKFTLRESAQVHKQDEKAFENISRHRYFNTNNIWLNLEQLRNALTKDGLFKLPLIANEKKLDPTGKDDVVSPIPQFSEPKPGAGSTVVQVETAMGAAISLFPDAKAVVVPSDRFLPVKTNAQLAVLRSEAFTVAEDFTLMKAPRPRAPVDPLLKQLPPMLKSYAVMAHAQQLHVEAKTRKAAGVPELAFTSDGKPISPWHNIPLFSNALNAVFEIPKNSSAIARVSSGTGNPIKQVVQGGKLAFFDGPIYWNIGILPQTWGNPATSDPTSKFCGNDRPMEVIEIGNASIVQGMVKEVKPLGLLPVSFQNMVHWKVIAICLDDPLAKQLHDIKDVEAKCKGVISGIREWFRWHLVAQGQPLCKVEQVMAKEKAMEVIKRQHDQWRSHAASASKSAKTHGFVNMEVPHSPAPSLQSPAEVKAPVKTCKAEESYVTFMKGDPGTKDFQLSFKRQTPQTEKAQSTAGMTQTPAQKAEIEKIKSVSPWHDFPLNAGQGQFYFVTEIPKMTTAKFEVQLELEGNPIMQDTKKGKPRHYAGPMFWNYGMLPRTWEDDNDEMDDDEGFTGDGDPLDVVEIGSRQLGLGSISKVKPLGALAQIDEHDLDWKIIAINVEDPLAAELNDITDVELKLPGVVSGIREWFRWYKTPDDKAPNKFAYKEKAFGQAEALKVIQKCHESWKKLLDGGSKPGRKWVPGHLSLREKTFAMIKPDAVKRGVLDEVTRRIAQSGLKILRKEQRQLTSDEVKNFYVEQQDKFFFPKLVEYMTSGPVVIMQLEGVNAVKVWDKLKGPTDLKKVNKEAPQCLRSLFGMDPTRNGFHGSDSISAAARELGFFFHADEFRAKMVKKGMSSAFIKWWMDLYQRLCGGSKGIVRESKILPASNPKCLTQILPASAATLGKTVVMRLNGGLGTSMGLDKAKSLLKVKDEETFMDLIVKQIMQIQEKQPMRFMLYNSFSTEADTKEFMRKYPAVLAKWDSVSLLQGMAPKVDAETYKPAEWPEKPSAEWCPPGHGDLFLTLVTSGTLERLLKDGYKYMFVANSDNLGASVDLRMLGHLERSKAPMLMEVCVRGEADRKGGHLARIVENEKEKKDDKKDDNGKETGGRLTLRESAQVAGADEKDFQDVSKHQYFNTNNIWLNLEKLQEILKKGPLKLPLIANGKRVDPSSKQDPGFEVIQVETAMGAAISLLPGAEAILVPPSRFLPVKNNSQLAVLRGAAYTIGANYTLVRRPQSISSQPHMKSRLQAVFVTSEAAPFSTTGGLGEAMDGLPKAMAQLGHRVMVIAPRYDQYFEAWDTGFWKQIEMGAHKETLHFFHAFVGGVDYVFVDNHMFLGKIPTKTEGRLYGNGKDADFEDNQFRFAYFCRAAVAAIRELPLGGFPYGQGSVVVANDWHSAAVPMLIHMERSRDPAMWAQTKVMFWCHDKAFQGNFPRTEDLAEVYGMMPSYLDSITFGKAGAPYISLVASGQRYSDKDVETSQALATSGLAPTPPKEMSWEQAKLKEIVGRLFHRLEMAGVPVDIDTADAEAEDLFETCQVPQALTETAHVVPSQRSCSSGLPIVDLSQGDYVCCPTADAPSLGAVAALSALPTLWKLMAKGVARQLELRHLAVVRDLPPELGYWIVLISPLQGGLIQRPGDASVDLFLGSALWEEIPRPTLLGEPSGLASMARP</sequence>
<dbReference type="InterPro" id="IPR016055">
    <property type="entry name" value="A-D-PHexomutase_a/b/a-I/II/III"/>
</dbReference>
<dbReference type="GO" id="GO:0004614">
    <property type="term" value="F:phosphoglucomutase activity"/>
    <property type="evidence" value="ECO:0007669"/>
    <property type="project" value="InterPro"/>
</dbReference>
<keyword evidence="15" id="KW-0413">Isomerase</keyword>
<keyword evidence="14" id="KW-0408">Iron</keyword>
<dbReference type="PRINTS" id="PR00163">
    <property type="entry name" value="RUBREDOXIN"/>
</dbReference>
<dbReference type="Pfam" id="PF02880">
    <property type="entry name" value="PGM_PMM_III"/>
    <property type="match status" value="1"/>
</dbReference>
<dbReference type="InterPro" id="IPR023005">
    <property type="entry name" value="Nucleoside_diP_kinase_AS"/>
</dbReference>
<comment type="caution">
    <text evidence="17">Lacks conserved residue(s) required for the propagation of feature annotation.</text>
</comment>
<dbReference type="InterPro" id="IPR045244">
    <property type="entry name" value="PGM"/>
</dbReference>
<dbReference type="InterPro" id="IPR008162">
    <property type="entry name" value="Pyrophosphatase"/>
</dbReference>
<dbReference type="InterPro" id="IPR036649">
    <property type="entry name" value="Pyrophosphatase_sf"/>
</dbReference>
<organism evidence="21 22">
    <name type="scientific">Symbiodinium microadriaticum</name>
    <name type="common">Dinoflagellate</name>
    <name type="synonym">Zooxanthella microadriatica</name>
    <dbReference type="NCBI Taxonomy" id="2951"/>
    <lineage>
        <taxon>Eukaryota</taxon>
        <taxon>Sar</taxon>
        <taxon>Alveolata</taxon>
        <taxon>Dinophyceae</taxon>
        <taxon>Suessiales</taxon>
        <taxon>Symbiodiniaceae</taxon>
        <taxon>Symbiodinium</taxon>
    </lineage>
</organism>
<dbReference type="Gene3D" id="1.25.40.10">
    <property type="entry name" value="Tetratricopeptide repeat domain"/>
    <property type="match status" value="1"/>
</dbReference>
<evidence type="ECO:0000256" key="18">
    <source>
        <dbReference type="RuleBase" id="RU004011"/>
    </source>
</evidence>
<evidence type="ECO:0000256" key="15">
    <source>
        <dbReference type="ARBA" id="ARBA00023235"/>
    </source>
</evidence>
<keyword evidence="12" id="KW-0460">Magnesium</keyword>
<evidence type="ECO:0000256" key="7">
    <source>
        <dbReference type="ARBA" id="ARBA00022676"/>
    </source>
</evidence>
<dbReference type="Gene3D" id="3.90.550.10">
    <property type="entry name" value="Spore Coat Polysaccharide Biosynthesis Protein SpsA, Chain A"/>
    <property type="match status" value="2"/>
</dbReference>
<feature type="domain" description="Rubredoxin-like" evidence="20">
    <location>
        <begin position="486"/>
        <end position="535"/>
    </location>
</feature>
<protein>
    <recommendedName>
        <fullName evidence="4">inorganic diphosphatase</fullName>
        <ecNumber evidence="4">3.6.1.1</ecNumber>
    </recommendedName>
</protein>
<dbReference type="NCBIfam" id="NF005737">
    <property type="entry name" value="PRK07564.1-1"/>
    <property type="match status" value="1"/>
</dbReference>
<dbReference type="SUPFAM" id="SSF53756">
    <property type="entry name" value="UDP-Glycosyltransferase/glycogen phosphorylase"/>
    <property type="match status" value="1"/>
</dbReference>
<dbReference type="CDD" id="cd04413">
    <property type="entry name" value="NDPk_I"/>
    <property type="match status" value="1"/>
</dbReference>
<dbReference type="SUPFAM" id="SSF54919">
    <property type="entry name" value="Nucleoside diphosphate kinase, NDK"/>
    <property type="match status" value="1"/>
</dbReference>
<dbReference type="SMART" id="SM00562">
    <property type="entry name" value="NDK"/>
    <property type="match status" value="1"/>
</dbReference>
<evidence type="ECO:0000256" key="13">
    <source>
        <dbReference type="ARBA" id="ARBA00022982"/>
    </source>
</evidence>
<evidence type="ECO:0000256" key="3">
    <source>
        <dbReference type="ARBA" id="ARBA00010231"/>
    </source>
</evidence>
<dbReference type="SMART" id="SM00028">
    <property type="entry name" value="TPR"/>
    <property type="match status" value="3"/>
</dbReference>
<proteinExistence type="inferred from homology"/>
<feature type="repeat" description="TPR" evidence="16">
    <location>
        <begin position="125"/>
        <end position="158"/>
    </location>
</feature>
<dbReference type="GO" id="GO:0070569">
    <property type="term" value="F:uridylyltransferase activity"/>
    <property type="evidence" value="ECO:0007669"/>
    <property type="project" value="InterPro"/>
</dbReference>
<dbReference type="CDD" id="cd00412">
    <property type="entry name" value="pyrophosphatase"/>
    <property type="match status" value="1"/>
</dbReference>
<dbReference type="FunFam" id="3.40.120.10:FF:000004">
    <property type="entry name" value="Phosphoglucomutase 5"/>
    <property type="match status" value="1"/>
</dbReference>
<comment type="caution">
    <text evidence="21">The sequence shown here is derived from an EMBL/GenBank/DDBJ whole genome shotgun (WGS) entry which is preliminary data.</text>
</comment>
<keyword evidence="7" id="KW-0328">Glycosyltransferase</keyword>
<dbReference type="InterPro" id="IPR036900">
    <property type="entry name" value="A-D-PHexomutase_C_sf"/>
</dbReference>
<dbReference type="GO" id="GO:0004550">
    <property type="term" value="F:nucleoside diphosphate kinase activity"/>
    <property type="evidence" value="ECO:0007669"/>
    <property type="project" value="InterPro"/>
</dbReference>
<keyword evidence="13" id="KW-0249">Electron transport</keyword>
<dbReference type="InterPro" id="IPR024935">
    <property type="entry name" value="Rubredoxin_dom"/>
</dbReference>
<dbReference type="GO" id="GO:0005506">
    <property type="term" value="F:iron ion binding"/>
    <property type="evidence" value="ECO:0007669"/>
    <property type="project" value="InterPro"/>
</dbReference>
<dbReference type="Pfam" id="PF00301">
    <property type="entry name" value="Rubredoxin"/>
    <property type="match status" value="1"/>
</dbReference>
<evidence type="ECO:0000256" key="10">
    <source>
        <dbReference type="ARBA" id="ARBA00022723"/>
    </source>
</evidence>
<dbReference type="Gene3D" id="3.40.50.2000">
    <property type="entry name" value="Glycogen Phosphorylase B"/>
    <property type="match status" value="1"/>
</dbReference>
<evidence type="ECO:0000256" key="19">
    <source>
        <dbReference type="SAM" id="MobiDB-lite"/>
    </source>
</evidence>
<dbReference type="InterPro" id="IPR016066">
    <property type="entry name" value="A-D-PHexomutase_CS"/>
</dbReference>
<keyword evidence="6" id="KW-0597">Phosphoprotein</keyword>
<evidence type="ECO:0000256" key="12">
    <source>
        <dbReference type="ARBA" id="ARBA00022842"/>
    </source>
</evidence>
<dbReference type="PROSITE" id="PS00469">
    <property type="entry name" value="NDPK"/>
    <property type="match status" value="1"/>
</dbReference>
<dbReference type="Pfam" id="PF02878">
    <property type="entry name" value="PGM_PMM_I"/>
    <property type="match status" value="1"/>
</dbReference>
<dbReference type="OrthoDB" id="2291at2759"/>
<dbReference type="SUPFAM" id="SSF48452">
    <property type="entry name" value="TPR-like"/>
    <property type="match status" value="1"/>
</dbReference>
<dbReference type="InterPro" id="IPR005845">
    <property type="entry name" value="A-D-PHexomutase_a/b/a-II"/>
</dbReference>
<dbReference type="Pfam" id="PF13176">
    <property type="entry name" value="TPR_7"/>
    <property type="match status" value="1"/>
</dbReference>
<dbReference type="Gene3D" id="3.30.70.141">
    <property type="entry name" value="Nucleoside diphosphate kinase-like domain"/>
    <property type="match status" value="1"/>
</dbReference>
<feature type="region of interest" description="Disordered" evidence="19">
    <location>
        <begin position="2568"/>
        <end position="2596"/>
    </location>
</feature>
<dbReference type="GO" id="GO:0006241">
    <property type="term" value="P:CTP biosynthetic process"/>
    <property type="evidence" value="ECO:0007669"/>
    <property type="project" value="InterPro"/>
</dbReference>
<dbReference type="PROSITE" id="PS50005">
    <property type="entry name" value="TPR"/>
    <property type="match status" value="2"/>
</dbReference>
<feature type="repeat" description="TPR" evidence="16">
    <location>
        <begin position="265"/>
        <end position="298"/>
    </location>
</feature>
<dbReference type="GO" id="GO:0005975">
    <property type="term" value="P:carbohydrate metabolic process"/>
    <property type="evidence" value="ECO:0007669"/>
    <property type="project" value="InterPro"/>
</dbReference>
<evidence type="ECO:0000256" key="11">
    <source>
        <dbReference type="ARBA" id="ARBA00022801"/>
    </source>
</evidence>
<gene>
    <name evidence="21" type="ORF">AK812_SmicGene34941</name>
</gene>
<evidence type="ECO:0000259" key="20">
    <source>
        <dbReference type="PROSITE" id="PS50903"/>
    </source>
</evidence>
<dbReference type="GO" id="GO:0000287">
    <property type="term" value="F:magnesium ion binding"/>
    <property type="evidence" value="ECO:0007669"/>
    <property type="project" value="InterPro"/>
</dbReference>
<keyword evidence="11" id="KW-0378">Hydrolase</keyword>
<dbReference type="EMBL" id="LSRX01001059">
    <property type="protein sequence ID" value="OLP84198.1"/>
    <property type="molecule type" value="Genomic_DNA"/>
</dbReference>
<evidence type="ECO:0000256" key="2">
    <source>
        <dbReference type="ARBA" id="ARBA00006220"/>
    </source>
</evidence>
<keyword evidence="8" id="KW-0808">Transferase</keyword>
<dbReference type="InterPro" id="IPR005844">
    <property type="entry name" value="A-D-PHexomutase_a/b/a-I"/>
</dbReference>
<dbReference type="Gene3D" id="2.20.28.10">
    <property type="match status" value="1"/>
</dbReference>
<dbReference type="InterPro" id="IPR001564">
    <property type="entry name" value="Nucleoside_diP_kinase"/>
</dbReference>
<dbReference type="SUPFAM" id="SSF53738">
    <property type="entry name" value="Phosphoglucomutase, first 3 domains"/>
    <property type="match status" value="3"/>
</dbReference>
<dbReference type="GO" id="GO:0006228">
    <property type="term" value="P:UTP biosynthetic process"/>
    <property type="evidence" value="ECO:0007669"/>
    <property type="project" value="InterPro"/>
</dbReference>
<evidence type="ECO:0000256" key="8">
    <source>
        <dbReference type="ARBA" id="ARBA00022679"/>
    </source>
</evidence>
<dbReference type="PROSITE" id="PS51374">
    <property type="entry name" value="NDPK_LIKE"/>
    <property type="match status" value="1"/>
</dbReference>
<name>A0A1Q9CMP5_SYMMI</name>
<dbReference type="Pfam" id="PF00719">
    <property type="entry name" value="Pyrophosphatase"/>
    <property type="match status" value="2"/>
</dbReference>
<dbReference type="Gene3D" id="3.30.310.50">
    <property type="entry name" value="Alpha-D-phosphohexomutase, C-terminal domain"/>
    <property type="match status" value="1"/>
</dbReference>
<dbReference type="CDD" id="cd00730">
    <property type="entry name" value="rubredoxin"/>
    <property type="match status" value="1"/>
</dbReference>